<evidence type="ECO:0000256" key="3">
    <source>
        <dbReference type="ARBA" id="ARBA00022723"/>
    </source>
</evidence>
<dbReference type="PANTHER" id="PTHR46199">
    <property type="entry name" value="RAC GTPASE-ACTIVATING PROTEIN 1"/>
    <property type="match status" value="1"/>
</dbReference>
<evidence type="ECO:0000313" key="13">
    <source>
        <dbReference type="Proteomes" id="UP000078542"/>
    </source>
</evidence>
<keyword evidence="2" id="KW-0217">Developmental protein</keyword>
<dbReference type="FunFam" id="3.30.60.20:FF:000033">
    <property type="entry name" value="Rac GTPase-activating protein 1"/>
    <property type="match status" value="1"/>
</dbReference>
<keyword evidence="4" id="KW-0863">Zinc-finger</keyword>
<evidence type="ECO:0000256" key="5">
    <source>
        <dbReference type="ARBA" id="ARBA00022782"/>
    </source>
</evidence>
<dbReference type="SUPFAM" id="SSF57889">
    <property type="entry name" value="Cysteine-rich domain"/>
    <property type="match status" value="1"/>
</dbReference>
<dbReference type="CDD" id="cd04382">
    <property type="entry name" value="RhoGAP_MgcRacGAP"/>
    <property type="match status" value="1"/>
</dbReference>
<name>A0A195CLM6_9HYME</name>
<dbReference type="PROSITE" id="PS50081">
    <property type="entry name" value="ZF_DAG_PE_2"/>
    <property type="match status" value="1"/>
</dbReference>
<evidence type="ECO:0000256" key="1">
    <source>
        <dbReference type="ARBA" id="ARBA00022468"/>
    </source>
</evidence>
<dbReference type="InterPro" id="IPR000198">
    <property type="entry name" value="RhoGAP_dom"/>
</dbReference>
<dbReference type="InterPro" id="IPR008936">
    <property type="entry name" value="Rho_GTPase_activation_prot"/>
</dbReference>
<dbReference type="GO" id="GO:0051256">
    <property type="term" value="P:mitotic spindle midzone assembly"/>
    <property type="evidence" value="ECO:0007669"/>
    <property type="project" value="TreeGrafter"/>
</dbReference>
<evidence type="ECO:0000256" key="7">
    <source>
        <dbReference type="ARBA" id="ARBA00022871"/>
    </source>
</evidence>
<evidence type="ECO:0000259" key="11">
    <source>
        <dbReference type="PROSITE" id="PS50238"/>
    </source>
</evidence>
<evidence type="ECO:0000256" key="2">
    <source>
        <dbReference type="ARBA" id="ARBA00022473"/>
    </source>
</evidence>
<dbReference type="GO" id="GO:0005096">
    <property type="term" value="F:GTPase activator activity"/>
    <property type="evidence" value="ECO:0007669"/>
    <property type="project" value="UniProtKB-KW"/>
</dbReference>
<dbReference type="Pfam" id="PF00130">
    <property type="entry name" value="C1_1"/>
    <property type="match status" value="1"/>
</dbReference>
<feature type="domain" description="Rho-GAP" evidence="11">
    <location>
        <begin position="382"/>
        <end position="570"/>
    </location>
</feature>
<dbReference type="GO" id="GO:0000281">
    <property type="term" value="P:mitotic cytokinesis"/>
    <property type="evidence" value="ECO:0007669"/>
    <property type="project" value="TreeGrafter"/>
</dbReference>
<dbReference type="InterPro" id="IPR046349">
    <property type="entry name" value="C1-like_sf"/>
</dbReference>
<keyword evidence="7" id="KW-0744">Spermatogenesis</keyword>
<dbReference type="OrthoDB" id="2218807at2759"/>
<evidence type="ECO:0000313" key="12">
    <source>
        <dbReference type="EMBL" id="KYN01626.1"/>
    </source>
</evidence>
<organism evidence="12 13">
    <name type="scientific">Cyphomyrmex costatus</name>
    <dbReference type="NCBI Taxonomy" id="456900"/>
    <lineage>
        <taxon>Eukaryota</taxon>
        <taxon>Metazoa</taxon>
        <taxon>Ecdysozoa</taxon>
        <taxon>Arthropoda</taxon>
        <taxon>Hexapoda</taxon>
        <taxon>Insecta</taxon>
        <taxon>Pterygota</taxon>
        <taxon>Neoptera</taxon>
        <taxon>Endopterygota</taxon>
        <taxon>Hymenoptera</taxon>
        <taxon>Apocrita</taxon>
        <taxon>Aculeata</taxon>
        <taxon>Formicoidea</taxon>
        <taxon>Formicidae</taxon>
        <taxon>Myrmicinae</taxon>
        <taxon>Cyphomyrmex</taxon>
    </lineage>
</organism>
<keyword evidence="13" id="KW-1185">Reference proteome</keyword>
<dbReference type="GO" id="GO:0008270">
    <property type="term" value="F:zinc ion binding"/>
    <property type="evidence" value="ECO:0007669"/>
    <property type="project" value="UniProtKB-KW"/>
</dbReference>
<feature type="compositionally biased region" description="Basic and acidic residues" evidence="9">
    <location>
        <begin position="182"/>
        <end position="197"/>
    </location>
</feature>
<protein>
    <submittedName>
        <fullName evidence="12">Rac GTPase-activating protein 1</fullName>
    </submittedName>
</protein>
<dbReference type="GO" id="GO:0030496">
    <property type="term" value="C:midbody"/>
    <property type="evidence" value="ECO:0007669"/>
    <property type="project" value="TreeGrafter"/>
</dbReference>
<dbReference type="Gene3D" id="1.10.555.10">
    <property type="entry name" value="Rho GTPase activation protein"/>
    <property type="match status" value="1"/>
</dbReference>
<dbReference type="Gene3D" id="3.30.60.20">
    <property type="match status" value="1"/>
</dbReference>
<dbReference type="KEGG" id="ccoa:108774958"/>
<dbReference type="EMBL" id="KQ977595">
    <property type="protein sequence ID" value="KYN01626.1"/>
    <property type="molecule type" value="Genomic_DNA"/>
</dbReference>
<feature type="region of interest" description="Disordered" evidence="9">
    <location>
        <begin position="236"/>
        <end position="271"/>
    </location>
</feature>
<dbReference type="STRING" id="456900.A0A195CLM6"/>
<sequence length="636" mass="71365">MMSLSLLATYDELVRCTNVLLNGACEDEFLRFALNQEEMRQKWLASVQECQRLHSALDKAHAEISGLDRKLRHARRNLEEENRKRRAVEDQRDYLEKQITTARDFLFNDRGKNLNDETREKLQFLNNTSFNRQSNTHIQDVPIDKLNTIAELNSTGSLLSDLNCLSRSDDDFETSAILQSQKRREWKEHRPSSEYSKKPRHNTLHKTTELNSSDRIVATTTVVMPKDGAITASSTIEAIPGDENADPQNSSHNSRKRRKSSTEHNKSKLLHLNTNKMPIDTAPSAPKADILTSTSDSEDVCKPSPNIGGYTMSIKMSRNHHFVAKTIIKPEICTPCGKKIRFGKIVQRCRDCKATVHTECKDLVPLPCVPTGNTPILRGIPGTIADYTPITPPMVPSIVVHCINEVELRGMNEQGLYRVNGAAADAKSLKEKFLKGKGAPNLSNVDIATICSTLKDFLRSLREPLITVGLLGDFIRATQLTDKQDADAALYQAISELPQPNRDTLAFLMLHLQRVSSSAECKMPISNLAKVFGPTLVGYSSQEPSLTMLNETKHQVAIVENLLQIPSDYWATYVNPTNSNYTFTPKPGELKHTPSTESLLKRSISRGFFNTPVTSSRTFVRRNKKYFATPPSRIGY</sequence>
<keyword evidence="6" id="KW-0862">Zinc</keyword>
<dbReference type="CDD" id="cd20821">
    <property type="entry name" value="C1_MgcRacGAP"/>
    <property type="match status" value="1"/>
</dbReference>
<dbReference type="Proteomes" id="UP000078542">
    <property type="component" value="Unassembled WGS sequence"/>
</dbReference>
<proteinExistence type="predicted"/>
<dbReference type="GO" id="GO:0032154">
    <property type="term" value="C:cleavage furrow"/>
    <property type="evidence" value="ECO:0007669"/>
    <property type="project" value="TreeGrafter"/>
</dbReference>
<dbReference type="Pfam" id="PF00620">
    <property type="entry name" value="RhoGAP"/>
    <property type="match status" value="1"/>
</dbReference>
<feature type="coiled-coil region" evidence="8">
    <location>
        <begin position="57"/>
        <end position="98"/>
    </location>
</feature>
<accession>A0A195CLM6</accession>
<dbReference type="GO" id="GO:0007266">
    <property type="term" value="P:Rho protein signal transduction"/>
    <property type="evidence" value="ECO:0007669"/>
    <property type="project" value="TreeGrafter"/>
</dbReference>
<keyword evidence="3" id="KW-0479">Metal-binding</keyword>
<evidence type="ECO:0000256" key="8">
    <source>
        <dbReference type="SAM" id="Coils"/>
    </source>
</evidence>
<dbReference type="SMART" id="SM00324">
    <property type="entry name" value="RhoGAP"/>
    <property type="match status" value="1"/>
</dbReference>
<evidence type="ECO:0000256" key="6">
    <source>
        <dbReference type="ARBA" id="ARBA00022833"/>
    </source>
</evidence>
<evidence type="ECO:0000256" key="4">
    <source>
        <dbReference type="ARBA" id="ARBA00022771"/>
    </source>
</evidence>
<dbReference type="SUPFAM" id="SSF48350">
    <property type="entry name" value="GTPase activation domain, GAP"/>
    <property type="match status" value="1"/>
</dbReference>
<dbReference type="GO" id="GO:0005634">
    <property type="term" value="C:nucleus"/>
    <property type="evidence" value="ECO:0007669"/>
    <property type="project" value="TreeGrafter"/>
</dbReference>
<dbReference type="AlphaFoldDB" id="A0A195CLM6"/>
<feature type="domain" description="Phorbol-ester/DAG-type" evidence="10">
    <location>
        <begin position="319"/>
        <end position="368"/>
    </location>
</feature>
<dbReference type="GO" id="GO:0030154">
    <property type="term" value="P:cell differentiation"/>
    <property type="evidence" value="ECO:0007669"/>
    <property type="project" value="UniProtKB-KW"/>
</dbReference>
<keyword evidence="8" id="KW-0175">Coiled coil</keyword>
<dbReference type="SMART" id="SM00109">
    <property type="entry name" value="C1"/>
    <property type="match status" value="1"/>
</dbReference>
<evidence type="ECO:0000259" key="10">
    <source>
        <dbReference type="PROSITE" id="PS50081"/>
    </source>
</evidence>
<dbReference type="GO" id="GO:0051233">
    <property type="term" value="C:spindle midzone"/>
    <property type="evidence" value="ECO:0007669"/>
    <property type="project" value="TreeGrafter"/>
</dbReference>
<dbReference type="PROSITE" id="PS50238">
    <property type="entry name" value="RHOGAP"/>
    <property type="match status" value="1"/>
</dbReference>
<dbReference type="InterPro" id="IPR002219">
    <property type="entry name" value="PKC_DAG/PE"/>
</dbReference>
<evidence type="ECO:0000256" key="9">
    <source>
        <dbReference type="SAM" id="MobiDB-lite"/>
    </source>
</evidence>
<dbReference type="PROSITE" id="PS00479">
    <property type="entry name" value="ZF_DAG_PE_1"/>
    <property type="match status" value="1"/>
</dbReference>
<gene>
    <name evidence="12" type="ORF">ALC62_07598</name>
</gene>
<keyword evidence="5" id="KW-0221">Differentiation</keyword>
<feature type="region of interest" description="Disordered" evidence="9">
    <location>
        <begin position="180"/>
        <end position="211"/>
    </location>
</feature>
<keyword evidence="1" id="KW-0343">GTPase activation</keyword>
<reference evidence="12 13" key="1">
    <citation type="submission" date="2016-03" db="EMBL/GenBank/DDBJ databases">
        <title>Cyphomyrmex costatus WGS genome.</title>
        <authorList>
            <person name="Nygaard S."/>
            <person name="Hu H."/>
            <person name="Boomsma J."/>
            <person name="Zhang G."/>
        </authorList>
    </citation>
    <scope>NUCLEOTIDE SEQUENCE [LARGE SCALE GENOMIC DNA]</scope>
    <source>
        <strain evidence="12">MS0001</strain>
        <tissue evidence="12">Whole body</tissue>
    </source>
</reference>
<dbReference type="PANTHER" id="PTHR46199:SF3">
    <property type="entry name" value="RAC GTPASE-ACTIVATING PROTEIN 1"/>
    <property type="match status" value="1"/>
</dbReference>
<dbReference type="GO" id="GO:0097149">
    <property type="term" value="C:centralspindlin complex"/>
    <property type="evidence" value="ECO:0007669"/>
    <property type="project" value="TreeGrafter"/>
</dbReference>
<dbReference type="GO" id="GO:0007283">
    <property type="term" value="P:spermatogenesis"/>
    <property type="evidence" value="ECO:0007669"/>
    <property type="project" value="UniProtKB-KW"/>
</dbReference>